<protein>
    <submittedName>
        <fullName evidence="2">Uncharacterized protein</fullName>
    </submittedName>
</protein>
<comment type="caution">
    <text evidence="2">The sequence shown here is derived from an EMBL/GenBank/DDBJ whole genome shotgun (WGS) entry which is preliminary data.</text>
</comment>
<evidence type="ECO:0000313" key="2">
    <source>
        <dbReference type="EMBL" id="KDO03358.1"/>
    </source>
</evidence>
<dbReference type="RefSeq" id="WP_008580404.1">
    <property type="nucleotide sequence ID" value="NZ_CP113531.1"/>
</dbReference>
<dbReference type="Proteomes" id="UP000027161">
    <property type="component" value="Unassembled WGS sequence"/>
</dbReference>
<dbReference type="AlphaFoldDB" id="A0A8E0WMG0"/>
<dbReference type="EMBL" id="JFKF01000038">
    <property type="protein sequence ID" value="KDO03358.1"/>
    <property type="molecule type" value="Genomic_DNA"/>
</dbReference>
<accession>A0A8E0WMG0</accession>
<gene>
    <name evidence="2" type="ORF">REISMN_02195</name>
</gene>
<proteinExistence type="predicted"/>
<reference evidence="2 3" key="1">
    <citation type="submission" date="2014-02" db="EMBL/GenBank/DDBJ databases">
        <title>Draft genome sequence of Rickettsia buchneri sp. nov. ISO7T.</title>
        <authorList>
            <person name="Felsheim R.F."/>
            <person name="Kurtti T.J."/>
            <person name="Munderloh U.G."/>
        </authorList>
    </citation>
    <scope>NUCLEOTIDE SEQUENCE [LARGE SCALE GENOMIC DNA]</scope>
    <source>
        <strain evidence="2 3">ISO7</strain>
    </source>
</reference>
<evidence type="ECO:0000313" key="3">
    <source>
        <dbReference type="Proteomes" id="UP000027161"/>
    </source>
</evidence>
<evidence type="ECO:0000256" key="1">
    <source>
        <dbReference type="SAM" id="MobiDB-lite"/>
    </source>
</evidence>
<feature type="region of interest" description="Disordered" evidence="1">
    <location>
        <begin position="1"/>
        <end position="20"/>
    </location>
</feature>
<name>A0A8E0WMG0_9RICK</name>
<organism evidence="2 3">
    <name type="scientific">Rickettsia tamurae subsp. buchneri</name>
    <dbReference type="NCBI Taxonomy" id="1462938"/>
    <lineage>
        <taxon>Bacteria</taxon>
        <taxon>Pseudomonadati</taxon>
        <taxon>Pseudomonadota</taxon>
        <taxon>Alphaproteobacteria</taxon>
        <taxon>Rickettsiales</taxon>
        <taxon>Rickettsiaceae</taxon>
        <taxon>Rickettsieae</taxon>
        <taxon>Rickettsia</taxon>
        <taxon>spotted fever group</taxon>
    </lineage>
</organism>
<sequence length="106" mass="12162">MKDNIESRSIPPGPIRREGTKELNNCIVQKEYQQDHSKPVIKRFAINPDHTKYLIDQNAANPCQLTQSDCSITKDSLHRIEKEAFENAFKELNTPGIYSVLVDTFE</sequence>
<keyword evidence="3" id="KW-1185">Reference proteome</keyword>